<evidence type="ECO:0000313" key="3">
    <source>
        <dbReference type="Proteomes" id="UP000612899"/>
    </source>
</evidence>
<dbReference type="EMBL" id="BONY01000019">
    <property type="protein sequence ID" value="GIH05423.1"/>
    <property type="molecule type" value="Genomic_DNA"/>
</dbReference>
<evidence type="ECO:0000313" key="2">
    <source>
        <dbReference type="EMBL" id="GIH05423.1"/>
    </source>
</evidence>
<keyword evidence="1" id="KW-1133">Transmembrane helix</keyword>
<reference evidence="2" key="1">
    <citation type="submission" date="2021-01" db="EMBL/GenBank/DDBJ databases">
        <title>Whole genome shotgun sequence of Rhizocola hellebori NBRC 109834.</title>
        <authorList>
            <person name="Komaki H."/>
            <person name="Tamura T."/>
        </authorList>
    </citation>
    <scope>NUCLEOTIDE SEQUENCE</scope>
    <source>
        <strain evidence="2">NBRC 109834</strain>
    </source>
</reference>
<dbReference type="RefSeq" id="WP_275412619.1">
    <property type="nucleotide sequence ID" value="NZ_BONY01000019.1"/>
</dbReference>
<dbReference type="AlphaFoldDB" id="A0A8J3Q905"/>
<protein>
    <submittedName>
        <fullName evidence="2">Uncharacterized protein</fullName>
    </submittedName>
</protein>
<proteinExistence type="predicted"/>
<dbReference type="Proteomes" id="UP000612899">
    <property type="component" value="Unassembled WGS sequence"/>
</dbReference>
<comment type="caution">
    <text evidence="2">The sequence shown here is derived from an EMBL/GenBank/DDBJ whole genome shotgun (WGS) entry which is preliminary data.</text>
</comment>
<keyword evidence="1" id="KW-0812">Transmembrane</keyword>
<sequence>MKGSRGWLRRYAPLILVVIAVAWIVTIVVWITIDPVPGTGNPMD</sequence>
<name>A0A8J3Q905_9ACTN</name>
<organism evidence="2 3">
    <name type="scientific">Rhizocola hellebori</name>
    <dbReference type="NCBI Taxonomy" id="1392758"/>
    <lineage>
        <taxon>Bacteria</taxon>
        <taxon>Bacillati</taxon>
        <taxon>Actinomycetota</taxon>
        <taxon>Actinomycetes</taxon>
        <taxon>Micromonosporales</taxon>
        <taxon>Micromonosporaceae</taxon>
        <taxon>Rhizocola</taxon>
    </lineage>
</organism>
<keyword evidence="1" id="KW-0472">Membrane</keyword>
<gene>
    <name evidence="2" type="ORF">Rhe02_34900</name>
</gene>
<feature type="transmembrane region" description="Helical" evidence="1">
    <location>
        <begin position="12"/>
        <end position="33"/>
    </location>
</feature>
<accession>A0A8J3Q905</accession>
<evidence type="ECO:0000256" key="1">
    <source>
        <dbReference type="SAM" id="Phobius"/>
    </source>
</evidence>
<keyword evidence="3" id="KW-1185">Reference proteome</keyword>